<gene>
    <name evidence="1" type="ORF">GWI33_011307</name>
</gene>
<evidence type="ECO:0000313" key="1">
    <source>
        <dbReference type="EMBL" id="KAF7275749.1"/>
    </source>
</evidence>
<keyword evidence="2" id="KW-1185">Reference proteome</keyword>
<name>A0A834I9V8_RHYFE</name>
<proteinExistence type="predicted"/>
<evidence type="ECO:0000313" key="2">
    <source>
        <dbReference type="Proteomes" id="UP000625711"/>
    </source>
</evidence>
<dbReference type="Proteomes" id="UP000625711">
    <property type="component" value="Unassembled WGS sequence"/>
</dbReference>
<comment type="caution">
    <text evidence="1">The sequence shown here is derived from an EMBL/GenBank/DDBJ whole genome shotgun (WGS) entry which is preliminary data.</text>
</comment>
<sequence length="98" mass="11036">MRAPSGDPTTQVRLFWGQWRLGHGHGNDPATHSGRDFFDRRSIFTEKSAPVNWSRLHEIGPQGPRCAILVSPLMIMETPSNKMPIKRPNDIVLGPNIH</sequence>
<protein>
    <submittedName>
        <fullName evidence="1">Uncharacterized protein</fullName>
    </submittedName>
</protein>
<dbReference type="AlphaFoldDB" id="A0A834I9V8"/>
<organism evidence="1 2">
    <name type="scientific">Rhynchophorus ferrugineus</name>
    <name type="common">Red palm weevil</name>
    <name type="synonym">Curculio ferrugineus</name>
    <dbReference type="NCBI Taxonomy" id="354439"/>
    <lineage>
        <taxon>Eukaryota</taxon>
        <taxon>Metazoa</taxon>
        <taxon>Ecdysozoa</taxon>
        <taxon>Arthropoda</taxon>
        <taxon>Hexapoda</taxon>
        <taxon>Insecta</taxon>
        <taxon>Pterygota</taxon>
        <taxon>Neoptera</taxon>
        <taxon>Endopterygota</taxon>
        <taxon>Coleoptera</taxon>
        <taxon>Polyphaga</taxon>
        <taxon>Cucujiformia</taxon>
        <taxon>Curculionidae</taxon>
        <taxon>Dryophthorinae</taxon>
        <taxon>Rhynchophorus</taxon>
    </lineage>
</organism>
<reference evidence="1" key="1">
    <citation type="submission" date="2020-08" db="EMBL/GenBank/DDBJ databases">
        <title>Genome sequencing and assembly of the red palm weevil Rhynchophorus ferrugineus.</title>
        <authorList>
            <person name="Dias G.B."/>
            <person name="Bergman C.M."/>
            <person name="Manee M."/>
        </authorList>
    </citation>
    <scope>NUCLEOTIDE SEQUENCE</scope>
    <source>
        <strain evidence="1">AA-2017</strain>
        <tissue evidence="1">Whole larva</tissue>
    </source>
</reference>
<accession>A0A834I9V8</accession>
<dbReference type="EMBL" id="JAACXV010009216">
    <property type="protein sequence ID" value="KAF7275749.1"/>
    <property type="molecule type" value="Genomic_DNA"/>
</dbReference>